<evidence type="ECO:0000256" key="4">
    <source>
        <dbReference type="ARBA" id="ARBA00023239"/>
    </source>
</evidence>
<dbReference type="InterPro" id="IPR036108">
    <property type="entry name" value="4pyrrol_syn_uPrphyn_synt_sf"/>
</dbReference>
<comment type="pathway">
    <text evidence="1 9">Porphyrin-containing compound metabolism; protoporphyrin-IX biosynthesis; coproporphyrinogen-III from 5-aminolevulinate: step 3/4.</text>
</comment>
<evidence type="ECO:0000256" key="1">
    <source>
        <dbReference type="ARBA" id="ARBA00004772"/>
    </source>
</evidence>
<dbReference type="Proteomes" id="UP000308838">
    <property type="component" value="Unassembled WGS sequence"/>
</dbReference>
<dbReference type="RefSeq" id="WP_137620084.1">
    <property type="nucleotide sequence ID" value="NZ_NXLZ01000002.1"/>
</dbReference>
<dbReference type="GO" id="GO:0006780">
    <property type="term" value="P:uroporphyrinogen III biosynthetic process"/>
    <property type="evidence" value="ECO:0007669"/>
    <property type="project" value="UniProtKB-UniRule"/>
</dbReference>
<evidence type="ECO:0000313" key="11">
    <source>
        <dbReference type="EMBL" id="TKX31736.1"/>
    </source>
</evidence>
<reference evidence="11 12" key="1">
    <citation type="submission" date="2018-05" db="EMBL/GenBank/DDBJ databases">
        <title>Novel Campyloabacter and Helicobacter Species and Strains.</title>
        <authorList>
            <person name="Mannion A.J."/>
            <person name="Shen Z."/>
            <person name="Fox J.G."/>
        </authorList>
    </citation>
    <scope>NUCLEOTIDE SEQUENCE [LARGE SCALE GENOMIC DNA]</scope>
    <source>
        <strain evidence="12">MIT17-664</strain>
    </source>
</reference>
<dbReference type="AlphaFoldDB" id="A0A4U7BRZ9"/>
<gene>
    <name evidence="11" type="ORF">CQA69_01525</name>
</gene>
<dbReference type="SUPFAM" id="SSF69618">
    <property type="entry name" value="HemD-like"/>
    <property type="match status" value="1"/>
</dbReference>
<dbReference type="PANTHER" id="PTHR38042:SF1">
    <property type="entry name" value="UROPORPHYRINOGEN-III SYNTHASE, CHLOROPLASTIC"/>
    <property type="match status" value="1"/>
</dbReference>
<dbReference type="InterPro" id="IPR003754">
    <property type="entry name" value="4pyrrol_synth_uPrphyn_synth"/>
</dbReference>
<feature type="domain" description="Tetrapyrrole biosynthesis uroporphyrinogen III synthase" evidence="10">
    <location>
        <begin position="30"/>
        <end position="202"/>
    </location>
</feature>
<dbReference type="InterPro" id="IPR039793">
    <property type="entry name" value="UROS/Hem4"/>
</dbReference>
<evidence type="ECO:0000256" key="2">
    <source>
        <dbReference type="ARBA" id="ARBA00008133"/>
    </source>
</evidence>
<comment type="caution">
    <text evidence="11">The sequence shown here is derived from an EMBL/GenBank/DDBJ whole genome shotgun (WGS) entry which is preliminary data.</text>
</comment>
<keyword evidence="5 9" id="KW-0627">Porphyrin biosynthesis</keyword>
<comment type="function">
    <text evidence="6 9">Catalyzes cyclization of the linear tetrapyrrole, hydroxymethylbilane, to the macrocyclic uroporphyrinogen III.</text>
</comment>
<dbReference type="EC" id="4.2.1.75" evidence="3 9"/>
<evidence type="ECO:0000256" key="9">
    <source>
        <dbReference type="RuleBase" id="RU366031"/>
    </source>
</evidence>
<sequence length="214" mass="24394">MQIYLLNKTPFEGVKNLILNEIVFFDIDINLHQYNALICTSKNALLALEKSKVPLNLDIEIYTIGESAACLAKKLGFKNIKIAKKSYANEFFKEFKEELKNKKCLYLRAKTIASTLNLDLKNSGIDLDELIVYENVFKSSNEKLIHPSIFIFTSALSVENFLKNYTLYEDDIAISIGKSTAKKLLNFKNLFVCEKQSIKECVILAKKLSLKANF</sequence>
<dbReference type="EMBL" id="NXLZ01000002">
    <property type="protein sequence ID" value="TKX31736.1"/>
    <property type="molecule type" value="Genomic_DNA"/>
</dbReference>
<dbReference type="OrthoDB" id="5328023at2"/>
<dbReference type="CDD" id="cd06578">
    <property type="entry name" value="HemD"/>
    <property type="match status" value="1"/>
</dbReference>
<keyword evidence="4 9" id="KW-0456">Lyase</keyword>
<evidence type="ECO:0000256" key="6">
    <source>
        <dbReference type="ARBA" id="ARBA00037589"/>
    </source>
</evidence>
<organism evidence="11 12">
    <name type="scientific">Campylobacter estrildidarum</name>
    <dbReference type="NCBI Taxonomy" id="2510189"/>
    <lineage>
        <taxon>Bacteria</taxon>
        <taxon>Pseudomonadati</taxon>
        <taxon>Campylobacterota</taxon>
        <taxon>Epsilonproteobacteria</taxon>
        <taxon>Campylobacterales</taxon>
        <taxon>Campylobacteraceae</taxon>
        <taxon>Campylobacter</taxon>
    </lineage>
</organism>
<evidence type="ECO:0000256" key="3">
    <source>
        <dbReference type="ARBA" id="ARBA00013109"/>
    </source>
</evidence>
<dbReference type="GO" id="GO:0006782">
    <property type="term" value="P:protoporphyrinogen IX biosynthetic process"/>
    <property type="evidence" value="ECO:0007669"/>
    <property type="project" value="UniProtKB-UniRule"/>
</dbReference>
<keyword evidence="12" id="KW-1185">Reference proteome</keyword>
<evidence type="ECO:0000256" key="5">
    <source>
        <dbReference type="ARBA" id="ARBA00023244"/>
    </source>
</evidence>
<dbReference type="PANTHER" id="PTHR38042">
    <property type="entry name" value="UROPORPHYRINOGEN-III SYNTHASE, CHLOROPLASTIC"/>
    <property type="match status" value="1"/>
</dbReference>
<proteinExistence type="inferred from homology"/>
<name>A0A4U7BRZ9_9BACT</name>
<dbReference type="GO" id="GO:0004852">
    <property type="term" value="F:uroporphyrinogen-III synthase activity"/>
    <property type="evidence" value="ECO:0007669"/>
    <property type="project" value="UniProtKB-UniRule"/>
</dbReference>
<comment type="similarity">
    <text evidence="2 9">Belongs to the uroporphyrinogen-III synthase family.</text>
</comment>
<dbReference type="Gene3D" id="3.40.50.10090">
    <property type="match status" value="2"/>
</dbReference>
<dbReference type="Pfam" id="PF02602">
    <property type="entry name" value="HEM4"/>
    <property type="match status" value="1"/>
</dbReference>
<evidence type="ECO:0000259" key="10">
    <source>
        <dbReference type="Pfam" id="PF02602"/>
    </source>
</evidence>
<comment type="catalytic activity">
    <reaction evidence="8 9">
        <text>hydroxymethylbilane = uroporphyrinogen III + H2O</text>
        <dbReference type="Rhea" id="RHEA:18965"/>
        <dbReference type="ChEBI" id="CHEBI:15377"/>
        <dbReference type="ChEBI" id="CHEBI:57308"/>
        <dbReference type="ChEBI" id="CHEBI:57845"/>
        <dbReference type="EC" id="4.2.1.75"/>
    </reaction>
</comment>
<protein>
    <recommendedName>
        <fullName evidence="7 9">Uroporphyrinogen-III synthase</fullName>
        <ecNumber evidence="3 9">4.2.1.75</ecNumber>
    </recommendedName>
</protein>
<evidence type="ECO:0000256" key="7">
    <source>
        <dbReference type="ARBA" id="ARBA00040167"/>
    </source>
</evidence>
<accession>A0A4U7BRZ9</accession>
<evidence type="ECO:0000256" key="8">
    <source>
        <dbReference type="ARBA" id="ARBA00048617"/>
    </source>
</evidence>
<evidence type="ECO:0000313" key="12">
    <source>
        <dbReference type="Proteomes" id="UP000308838"/>
    </source>
</evidence>